<accession>A0AAV1JUS4</accession>
<protein>
    <submittedName>
        <fullName evidence="2">Uncharacterized protein</fullName>
    </submittedName>
</protein>
<keyword evidence="3" id="KW-1185">Reference proteome</keyword>
<name>A0AAV1JUS4_9NEOP</name>
<feature type="compositionally biased region" description="Pro residues" evidence="1">
    <location>
        <begin position="107"/>
        <end position="130"/>
    </location>
</feature>
<feature type="region of interest" description="Disordered" evidence="1">
    <location>
        <begin position="36"/>
        <end position="167"/>
    </location>
</feature>
<gene>
    <name evidence="2" type="ORF">LNINA_LOCUS11606</name>
</gene>
<dbReference type="Proteomes" id="UP001497472">
    <property type="component" value="Unassembled WGS sequence"/>
</dbReference>
<evidence type="ECO:0000313" key="3">
    <source>
        <dbReference type="Proteomes" id="UP001497472"/>
    </source>
</evidence>
<sequence>MGSAWKSDQKILKVVNFIRHLSSLLIVDWRAPMTDESEAARRGRGVPPAPPPRLSIRPEPKPRSAPPRLIRPSEHLAMVEQAMAERAMDRRPPAPLVPSVTVLHGPRPAPPLPPAPRQYMPPPTRMPAPVHPVMRLPQPPRNPQNGDAAILCGYESDSLLSHGPRKQ</sequence>
<proteinExistence type="predicted"/>
<reference evidence="2 3" key="1">
    <citation type="submission" date="2023-11" db="EMBL/GenBank/DDBJ databases">
        <authorList>
            <person name="Okamura Y."/>
        </authorList>
    </citation>
    <scope>NUCLEOTIDE SEQUENCE [LARGE SCALE GENOMIC DNA]</scope>
</reference>
<organism evidence="2 3">
    <name type="scientific">Leptosia nina</name>
    <dbReference type="NCBI Taxonomy" id="320188"/>
    <lineage>
        <taxon>Eukaryota</taxon>
        <taxon>Metazoa</taxon>
        <taxon>Ecdysozoa</taxon>
        <taxon>Arthropoda</taxon>
        <taxon>Hexapoda</taxon>
        <taxon>Insecta</taxon>
        <taxon>Pterygota</taxon>
        <taxon>Neoptera</taxon>
        <taxon>Endopterygota</taxon>
        <taxon>Lepidoptera</taxon>
        <taxon>Glossata</taxon>
        <taxon>Ditrysia</taxon>
        <taxon>Papilionoidea</taxon>
        <taxon>Pieridae</taxon>
        <taxon>Pierinae</taxon>
        <taxon>Leptosia</taxon>
    </lineage>
</organism>
<dbReference type="EMBL" id="CAVLEF010000156">
    <property type="protein sequence ID" value="CAK1552567.1"/>
    <property type="molecule type" value="Genomic_DNA"/>
</dbReference>
<comment type="caution">
    <text evidence="2">The sequence shown here is derived from an EMBL/GenBank/DDBJ whole genome shotgun (WGS) entry which is preliminary data.</text>
</comment>
<evidence type="ECO:0000313" key="2">
    <source>
        <dbReference type="EMBL" id="CAK1552567.1"/>
    </source>
</evidence>
<dbReference type="AlphaFoldDB" id="A0AAV1JUS4"/>
<evidence type="ECO:0000256" key="1">
    <source>
        <dbReference type="SAM" id="MobiDB-lite"/>
    </source>
</evidence>